<feature type="region of interest" description="Disordered" evidence="9">
    <location>
        <begin position="426"/>
        <end position="516"/>
    </location>
</feature>
<feature type="compositionally biased region" description="Polar residues" evidence="9">
    <location>
        <begin position="705"/>
        <end position="731"/>
    </location>
</feature>
<dbReference type="Proteomes" id="UP000308267">
    <property type="component" value="Unassembled WGS sequence"/>
</dbReference>
<feature type="compositionally biased region" description="Low complexity" evidence="9">
    <location>
        <begin position="286"/>
        <end position="300"/>
    </location>
</feature>
<dbReference type="PRINTS" id="PR00047">
    <property type="entry name" value="STROIDFINGER"/>
</dbReference>
<dbReference type="GO" id="GO:0030154">
    <property type="term" value="P:cell differentiation"/>
    <property type="evidence" value="ECO:0007669"/>
    <property type="project" value="TreeGrafter"/>
</dbReference>
<feature type="region of interest" description="Disordered" evidence="9">
    <location>
        <begin position="564"/>
        <end position="586"/>
    </location>
</feature>
<dbReference type="InterPro" id="IPR013088">
    <property type="entry name" value="Znf_NHR/GATA"/>
</dbReference>
<dbReference type="GO" id="GO:0045944">
    <property type="term" value="P:positive regulation of transcription by RNA polymerase II"/>
    <property type="evidence" value="ECO:0007669"/>
    <property type="project" value="TreeGrafter"/>
</dbReference>
<feature type="compositionally biased region" description="Low complexity" evidence="9">
    <location>
        <begin position="462"/>
        <end position="472"/>
    </location>
</feature>
<dbReference type="InterPro" id="IPR000536">
    <property type="entry name" value="Nucl_hrmn_rcpt_lig-bd"/>
</dbReference>
<keyword evidence="3" id="KW-0862">Zinc</keyword>
<evidence type="ECO:0000256" key="6">
    <source>
        <dbReference type="ARBA" id="ARBA00023163"/>
    </source>
</evidence>
<evidence type="ECO:0000313" key="13">
    <source>
        <dbReference type="Proteomes" id="UP000308267"/>
    </source>
</evidence>
<dbReference type="Pfam" id="PF00105">
    <property type="entry name" value="zf-C4"/>
    <property type="match status" value="2"/>
</dbReference>
<name>A0A4S2M6D9_OPIFE</name>
<comment type="caution">
    <text evidence="12">The sequence shown here is derived from an EMBL/GenBank/DDBJ whole genome shotgun (WGS) entry which is preliminary data.</text>
</comment>
<evidence type="ECO:0000259" key="10">
    <source>
        <dbReference type="PROSITE" id="PS51030"/>
    </source>
</evidence>
<feature type="compositionally biased region" description="Polar residues" evidence="9">
    <location>
        <begin position="265"/>
        <end position="285"/>
    </location>
</feature>
<dbReference type="EMBL" id="SJOL01004229">
    <property type="protein sequence ID" value="TGZ71895.1"/>
    <property type="molecule type" value="Genomic_DNA"/>
</dbReference>
<dbReference type="SMART" id="SM00399">
    <property type="entry name" value="ZnF_C4"/>
    <property type="match status" value="2"/>
</dbReference>
<protein>
    <recommendedName>
        <fullName evidence="14">Nuclear receptor domain-containing protein</fullName>
    </recommendedName>
</protein>
<evidence type="ECO:0000256" key="2">
    <source>
        <dbReference type="ARBA" id="ARBA00022771"/>
    </source>
</evidence>
<feature type="compositionally biased region" description="Polar residues" evidence="9">
    <location>
        <begin position="307"/>
        <end position="362"/>
    </location>
</feature>
<evidence type="ECO:0000313" key="12">
    <source>
        <dbReference type="EMBL" id="TGZ71895.1"/>
    </source>
</evidence>
<dbReference type="GO" id="GO:0000122">
    <property type="term" value="P:negative regulation of transcription by RNA polymerase II"/>
    <property type="evidence" value="ECO:0007669"/>
    <property type="project" value="TreeGrafter"/>
</dbReference>
<dbReference type="OrthoDB" id="5771769at2759"/>
<feature type="compositionally biased region" description="Polar residues" evidence="9">
    <location>
        <begin position="382"/>
        <end position="392"/>
    </location>
</feature>
<evidence type="ECO:0000256" key="9">
    <source>
        <dbReference type="SAM" id="MobiDB-lite"/>
    </source>
</evidence>
<keyword evidence="7" id="KW-0675">Receptor</keyword>
<gene>
    <name evidence="12" type="ORF">CRM22_002400</name>
</gene>
<dbReference type="Gene3D" id="3.30.50.10">
    <property type="entry name" value="Erythroid Transcription Factor GATA-1, subunit A"/>
    <property type="match status" value="2"/>
</dbReference>
<feature type="domain" description="Nuclear receptor" evidence="10">
    <location>
        <begin position="76"/>
        <end position="162"/>
    </location>
</feature>
<dbReference type="PANTHER" id="PTHR24082:SF473">
    <property type="entry name" value="ECDYSONE-INDUCED PROTEIN 75B, ISOFORM B"/>
    <property type="match status" value="1"/>
</dbReference>
<dbReference type="SMART" id="SM00430">
    <property type="entry name" value="HOLI"/>
    <property type="match status" value="1"/>
</dbReference>
<feature type="domain" description="NR LBD" evidence="11">
    <location>
        <begin position="1050"/>
        <end position="1293"/>
    </location>
</feature>
<keyword evidence="2" id="KW-0863">Zinc-finger</keyword>
<evidence type="ECO:0000259" key="11">
    <source>
        <dbReference type="PROSITE" id="PS51843"/>
    </source>
</evidence>
<evidence type="ECO:0000256" key="1">
    <source>
        <dbReference type="ARBA" id="ARBA00022723"/>
    </source>
</evidence>
<dbReference type="CDD" id="cd07157">
    <property type="entry name" value="2DBD_NR_DBD1"/>
    <property type="match status" value="1"/>
</dbReference>
<keyword evidence="13" id="KW-1185">Reference proteome</keyword>
<keyword evidence="6" id="KW-0804">Transcription</keyword>
<dbReference type="PROSITE" id="PS51843">
    <property type="entry name" value="NR_LBD"/>
    <property type="match status" value="1"/>
</dbReference>
<feature type="region of interest" description="Disordered" evidence="9">
    <location>
        <begin position="613"/>
        <end position="639"/>
    </location>
</feature>
<feature type="compositionally biased region" description="Basic and acidic residues" evidence="9">
    <location>
        <begin position="475"/>
        <end position="484"/>
    </location>
</feature>
<dbReference type="GO" id="GO:0008270">
    <property type="term" value="F:zinc ion binding"/>
    <property type="evidence" value="ECO:0007669"/>
    <property type="project" value="UniProtKB-KW"/>
</dbReference>
<keyword evidence="4" id="KW-0805">Transcription regulation</keyword>
<dbReference type="InterPro" id="IPR035500">
    <property type="entry name" value="NHR-like_dom_sf"/>
</dbReference>
<feature type="region of interest" description="Disordered" evidence="9">
    <location>
        <begin position="698"/>
        <end position="794"/>
    </location>
</feature>
<dbReference type="STRING" id="147828.A0A4S2M6D9"/>
<evidence type="ECO:0000256" key="4">
    <source>
        <dbReference type="ARBA" id="ARBA00023015"/>
    </source>
</evidence>
<dbReference type="GO" id="GO:0009755">
    <property type="term" value="P:hormone-mediated signaling pathway"/>
    <property type="evidence" value="ECO:0007669"/>
    <property type="project" value="TreeGrafter"/>
</dbReference>
<evidence type="ECO:0000256" key="8">
    <source>
        <dbReference type="ARBA" id="ARBA00023242"/>
    </source>
</evidence>
<dbReference type="PROSITE" id="PS51030">
    <property type="entry name" value="NUCLEAR_REC_DBD_2"/>
    <property type="match status" value="2"/>
</dbReference>
<dbReference type="PANTHER" id="PTHR24082">
    <property type="entry name" value="NUCLEAR HORMONE RECEPTOR"/>
    <property type="match status" value="1"/>
</dbReference>
<feature type="compositionally biased region" description="Polar residues" evidence="9">
    <location>
        <begin position="564"/>
        <end position="584"/>
    </location>
</feature>
<evidence type="ECO:0000256" key="7">
    <source>
        <dbReference type="ARBA" id="ARBA00023170"/>
    </source>
</evidence>
<keyword evidence="8" id="KW-0539">Nucleus</keyword>
<dbReference type="CDD" id="cd07179">
    <property type="entry name" value="2DBD_NR_DBD2"/>
    <property type="match status" value="1"/>
</dbReference>
<dbReference type="GO" id="GO:0000978">
    <property type="term" value="F:RNA polymerase II cis-regulatory region sequence-specific DNA binding"/>
    <property type="evidence" value="ECO:0007669"/>
    <property type="project" value="TreeGrafter"/>
</dbReference>
<dbReference type="InterPro" id="IPR050234">
    <property type="entry name" value="Nuclear_hormone_rcpt_NR1"/>
</dbReference>
<feature type="region of interest" description="Disordered" evidence="9">
    <location>
        <begin position="265"/>
        <end position="414"/>
    </location>
</feature>
<feature type="compositionally biased region" description="Polar residues" evidence="9">
    <location>
        <begin position="760"/>
        <end position="777"/>
    </location>
</feature>
<keyword evidence="5" id="KW-0238">DNA-binding</keyword>
<reference evidence="12 13" key="1">
    <citation type="journal article" date="2019" name="BMC Genomics">
        <title>New insights from Opisthorchis felineus genome: update on genomics of the epidemiologically important liver flukes.</title>
        <authorList>
            <person name="Ershov N.I."/>
            <person name="Mordvinov V.A."/>
            <person name="Prokhortchouk E.B."/>
            <person name="Pakharukova M.Y."/>
            <person name="Gunbin K.V."/>
            <person name="Ustyantsev K."/>
            <person name="Genaev M.A."/>
            <person name="Blinov A.G."/>
            <person name="Mazur A."/>
            <person name="Boulygina E."/>
            <person name="Tsygankova S."/>
            <person name="Khrameeva E."/>
            <person name="Chekanov N."/>
            <person name="Fan G."/>
            <person name="Xiao A."/>
            <person name="Zhang H."/>
            <person name="Xu X."/>
            <person name="Yang H."/>
            <person name="Solovyev V."/>
            <person name="Lee S.M."/>
            <person name="Liu X."/>
            <person name="Afonnikov D.A."/>
            <person name="Skryabin K.G."/>
        </authorList>
    </citation>
    <scope>NUCLEOTIDE SEQUENCE [LARGE SCALE GENOMIC DNA]</scope>
    <source>
        <strain evidence="12">AK-0245</strain>
        <tissue evidence="12">Whole organism</tissue>
    </source>
</reference>
<evidence type="ECO:0000256" key="3">
    <source>
        <dbReference type="ARBA" id="ARBA00022833"/>
    </source>
</evidence>
<dbReference type="Gene3D" id="1.10.565.10">
    <property type="entry name" value="Retinoid X Receptor"/>
    <property type="match status" value="1"/>
</dbReference>
<dbReference type="InterPro" id="IPR001628">
    <property type="entry name" value="Znf_hrmn_rcpt"/>
</dbReference>
<proteinExistence type="predicted"/>
<dbReference type="Pfam" id="PF00104">
    <property type="entry name" value="Hormone_recep"/>
    <property type="match status" value="1"/>
</dbReference>
<evidence type="ECO:0000256" key="5">
    <source>
        <dbReference type="ARBA" id="ARBA00023125"/>
    </source>
</evidence>
<evidence type="ECO:0008006" key="14">
    <source>
        <dbReference type="Google" id="ProtNLM"/>
    </source>
</evidence>
<keyword evidence="1" id="KW-0479">Metal-binding</keyword>
<dbReference type="GO" id="GO:0004879">
    <property type="term" value="F:nuclear receptor activity"/>
    <property type="evidence" value="ECO:0007669"/>
    <property type="project" value="TreeGrafter"/>
</dbReference>
<dbReference type="SUPFAM" id="SSF48508">
    <property type="entry name" value="Nuclear receptor ligand-binding domain"/>
    <property type="match status" value="1"/>
</dbReference>
<dbReference type="SUPFAM" id="SSF57716">
    <property type="entry name" value="Glucocorticoid receptor-like (DNA-binding domain)"/>
    <property type="match status" value="2"/>
</dbReference>
<feature type="compositionally biased region" description="Polar residues" evidence="9">
    <location>
        <begin position="25"/>
        <end position="43"/>
    </location>
</feature>
<feature type="domain" description="Nuclear receptor" evidence="10">
    <location>
        <begin position="170"/>
        <end position="245"/>
    </location>
</feature>
<accession>A0A4S2M6D9</accession>
<sequence length="1312" mass="141861">MEGVLKAPPDSTNSDLAGPQEMNDTDSASAMQSNNSVSTSPTSKCLPFRDPYLPEDDGTILTPEHAFVQYQTRSEDQACQICGQPAVGFHHRAYVCEACKKFFMRHTAARYRHAEAGGGNLSDSACPMGGQCRVEGPGRGKCPHCRYRKCLDLGMTLTPPGGESGCDISQIPCRVCGGPSSGFHFGALTCEGCKGFFRRTVLSNVRLECLSNNDCPITPANRNMCKSCRFQRCLAVGMSKSGSRIGRQPNAIKYYCAREISQLTSSSGESDANQPSSSVPSMSNGRSLQASRQRADSASSDGEKLGRSSSHTRPPSWITDRSIQPAHSSTDQASSALLSIHLPQSQNGQLPSLNSPIKSFTPTKRADGNFNSGGGARRFSADSIQPPDSSPKSVPGQKRRKVSTDRYPTGNNASGVVYVDGSSMTFSPQCDPDSERVRYASSSSPSMAFRDSHASQLHELSSSRVSRDWVSSNESLHERARRPYDLPIDQLSHGSTTPLEYSLPNPDTSTHISSTTSIHEHDDLLVPSPGKLLVPLAVHLPLDESGTEELQMQYKVISANDVLQQQQPQRSDSASSTFTNSTYGTLLRDPGTSTAALHFQSQQSSYRAQVVIPDSSPRRVSPLPSSNLSTSTPPSSNLPIRLNADEVQQLTHQRAGAVSRSSRSVVDNLTSTVLQYRQHQHQQRLLADSGIKMDSGMTTIHIPCSSPSDLHQSRTQSYGRLSSGSLPQPSKHSPVPSHPDVPYPSCSSSSPPTRIPIPSNHPSYPLSTSSGKPTSPELSWHPNKHQQQRTGRGIHNNGSTNAAAAATELQFRAGCLPSKFELSPVSTYLNGNSNEPSLCPVDVTATSSASWFAAAAAAAAVANALMAASQAPSSSEIPSNDSYTAISSKLSHSRLKAESPLSSSGSPAVLVAAAAAAATAAEFVLSNRRVRGALPSDDFHHRSSSSAGGIGGAAGFPVYSSPGTSSPSPPLGAFSRAASIIAATTAEALCAERANQLCMDYNLAGFGSSIRSAAATSSNSLEPTPSVNLQVTSKETHTSGMRSRNGLRATSVTVHEFSEGIHKAAKYLLSERKKIRSNVLPQCRPMHTLERDEEVWDRMMQNFEFHARFVVHFVKLIPGFDQLELGDKRQLVRGAMYPLMLLELSRDFVNGEVVHFNYFDFTESERDVIHKHFPTFRAMVVHLIRSGKLLDDIRLDNVELALVCAQEVFKHYHGLIDPPATQHLYNLASRALTDYIITTGQPVEERSTLLRHLSSLLEELNIEHHQVIAQLRHDKPELDFPELYTEMFQLTEAEEAEAAMAGGPPMSTEPTQ</sequence>
<feature type="compositionally biased region" description="Low complexity" evidence="9">
    <location>
        <begin position="743"/>
        <end position="758"/>
    </location>
</feature>
<organism evidence="12 13">
    <name type="scientific">Opisthorchis felineus</name>
    <dbReference type="NCBI Taxonomy" id="147828"/>
    <lineage>
        <taxon>Eukaryota</taxon>
        <taxon>Metazoa</taxon>
        <taxon>Spiralia</taxon>
        <taxon>Lophotrochozoa</taxon>
        <taxon>Platyhelminthes</taxon>
        <taxon>Trematoda</taxon>
        <taxon>Digenea</taxon>
        <taxon>Opisthorchiida</taxon>
        <taxon>Opisthorchiata</taxon>
        <taxon>Opisthorchiidae</taxon>
        <taxon>Opisthorchis</taxon>
    </lineage>
</organism>
<feature type="region of interest" description="Disordered" evidence="9">
    <location>
        <begin position="1"/>
        <end position="48"/>
    </location>
</feature>